<dbReference type="OrthoDB" id="9030204at2759"/>
<reference evidence="4" key="2">
    <citation type="submission" date="2013-07" db="EMBL/GenBank/DDBJ databases">
        <authorList>
            <consortium name="The Broad Institute Genome Sequencing Platform"/>
            <person name="Cuomo C."/>
            <person name="Litvintseva A."/>
            <person name="Chen Y."/>
            <person name="Heitman J."/>
            <person name="Sun S."/>
            <person name="Springer D."/>
            <person name="Dromer F."/>
            <person name="Young S.K."/>
            <person name="Zeng Q."/>
            <person name="Gargeya S."/>
            <person name="Fitzgerald M."/>
            <person name="Abouelleil A."/>
            <person name="Alvarado L."/>
            <person name="Berlin A.M."/>
            <person name="Chapman S.B."/>
            <person name="Dewar J."/>
            <person name="Goldberg J."/>
            <person name="Griggs A."/>
            <person name="Gujja S."/>
            <person name="Hansen M."/>
            <person name="Howarth C."/>
            <person name="Imamovic A."/>
            <person name="Larimer J."/>
            <person name="McCowan C."/>
            <person name="Murphy C."/>
            <person name="Pearson M."/>
            <person name="Priest M."/>
            <person name="Roberts A."/>
            <person name="Saif S."/>
            <person name="Shea T."/>
            <person name="Sykes S."/>
            <person name="Wortman J."/>
            <person name="Nusbaum C."/>
            <person name="Birren B."/>
        </authorList>
    </citation>
    <scope>NUCLEOTIDE SEQUENCE</scope>
    <source>
        <strain evidence="4">CBS 10737</strain>
    </source>
</reference>
<sequence>MSKPRDIELFLSAYAGQRSNPSSKNNYLFYKNEIPCQPDGLRYEEWMKAYEKDFIELEMNHGYIQWFFPIRERGVNPLSQPLEPYEIEQMKDDPIISERLLRSYKMMLLFYGIELKDDRLSLSSNYKERLRNLQDHSHNLLRITRIIKHLSEFPKLQSHAANLVLFFVAIHSEGLLNFQQGSMRGNSLDQWWSNCFRNQEERQNIRNIVMNRGEFGEKIWGFKEYGKWFDDRNAKT</sequence>
<dbReference type="GeneID" id="30168920"/>
<protein>
    <recommendedName>
        <fullName evidence="2">Opioid growth factor receptor (OGFr) conserved domain-containing protein</fullName>
    </recommendedName>
</protein>
<feature type="domain" description="Opioid growth factor receptor (OGFr) conserved" evidence="2">
    <location>
        <begin position="21"/>
        <end position="212"/>
    </location>
</feature>
<name>A0A1B9ID65_9TREE</name>
<evidence type="ECO:0000256" key="1">
    <source>
        <dbReference type="ARBA" id="ARBA00010365"/>
    </source>
</evidence>
<dbReference type="RefSeq" id="XP_019014469.1">
    <property type="nucleotide sequence ID" value="XM_019152331.1"/>
</dbReference>
<comment type="similarity">
    <text evidence="1">Belongs to the opioid growth factor receptor family.</text>
</comment>
<reference evidence="4" key="4">
    <citation type="submission" date="2024-02" db="EMBL/GenBank/DDBJ databases">
        <title>Comparative genomics of Cryptococcus and Kwoniella reveals pathogenesis evolution and contrasting modes of karyotype evolution via chromosome fusion or intercentromeric recombination.</title>
        <authorList>
            <person name="Coelho M.A."/>
            <person name="David-Palma M."/>
            <person name="Shea T."/>
            <person name="Bowers K."/>
            <person name="McGinley-Smith S."/>
            <person name="Mohammad A.W."/>
            <person name="Gnirke A."/>
            <person name="Yurkov A.M."/>
            <person name="Nowrousian M."/>
            <person name="Sun S."/>
            <person name="Cuomo C.A."/>
            <person name="Heitman J."/>
        </authorList>
    </citation>
    <scope>NUCLEOTIDE SEQUENCE</scope>
    <source>
        <strain evidence="4">CBS 10737</strain>
    </source>
</reference>
<dbReference type="InterPro" id="IPR039574">
    <property type="entry name" value="OGFr"/>
</dbReference>
<gene>
    <name evidence="3" type="ORF">I206_00551</name>
    <name evidence="4" type="ORF">I206_100776</name>
</gene>
<dbReference type="Proteomes" id="UP000094020">
    <property type="component" value="Chromosome 1"/>
</dbReference>
<dbReference type="PANTHER" id="PTHR14015:SF2">
    <property type="entry name" value="OPIOID GROWTH FACTOR RECEPTOR (OGFR) CONSERVED DOMAIN-CONTAINING PROTEIN"/>
    <property type="match status" value="1"/>
</dbReference>
<dbReference type="KEGG" id="kpin:30168920"/>
<evidence type="ECO:0000313" key="4">
    <source>
        <dbReference type="EMBL" id="WWC66869.1"/>
    </source>
</evidence>
<keyword evidence="5" id="KW-1185">Reference proteome</keyword>
<proteinExistence type="inferred from homology"/>
<reference evidence="3" key="1">
    <citation type="submission" date="2013-07" db="EMBL/GenBank/DDBJ databases">
        <title>The Genome Sequence of Cryptococcus pinus CBS10737.</title>
        <authorList>
            <consortium name="The Broad Institute Genome Sequencing Platform"/>
            <person name="Cuomo C."/>
            <person name="Litvintseva A."/>
            <person name="Chen Y."/>
            <person name="Heitman J."/>
            <person name="Sun S."/>
            <person name="Springer D."/>
            <person name="Dromer F."/>
            <person name="Young S.K."/>
            <person name="Zeng Q."/>
            <person name="Gargeya S."/>
            <person name="Fitzgerald M."/>
            <person name="Abouelleil A."/>
            <person name="Alvarado L."/>
            <person name="Berlin A.M."/>
            <person name="Chapman S.B."/>
            <person name="Dewar J."/>
            <person name="Goldberg J."/>
            <person name="Griggs A."/>
            <person name="Gujja S."/>
            <person name="Hansen M."/>
            <person name="Howarth C."/>
            <person name="Imamovic A."/>
            <person name="Larimer J."/>
            <person name="McCowan C."/>
            <person name="Murphy C."/>
            <person name="Pearson M."/>
            <person name="Priest M."/>
            <person name="Roberts A."/>
            <person name="Saif S."/>
            <person name="Shea T."/>
            <person name="Sykes S."/>
            <person name="Wortman J."/>
            <person name="Nusbaum C."/>
            <person name="Birren B."/>
        </authorList>
    </citation>
    <scope>NUCLEOTIDE SEQUENCE [LARGE SCALE GENOMIC DNA]</scope>
    <source>
        <strain evidence="3">CBS 10737</strain>
    </source>
</reference>
<dbReference type="EMBL" id="KI894007">
    <property type="protein sequence ID" value="OCF53250.1"/>
    <property type="molecule type" value="Genomic_DNA"/>
</dbReference>
<organism evidence="3">
    <name type="scientific">Kwoniella pini CBS 10737</name>
    <dbReference type="NCBI Taxonomy" id="1296096"/>
    <lineage>
        <taxon>Eukaryota</taxon>
        <taxon>Fungi</taxon>
        <taxon>Dikarya</taxon>
        <taxon>Basidiomycota</taxon>
        <taxon>Agaricomycotina</taxon>
        <taxon>Tremellomycetes</taxon>
        <taxon>Tremellales</taxon>
        <taxon>Cryptococcaceae</taxon>
        <taxon>Kwoniella</taxon>
    </lineage>
</organism>
<dbReference type="GO" id="GO:0140625">
    <property type="term" value="F:opioid growth factor receptor activity"/>
    <property type="evidence" value="ECO:0007669"/>
    <property type="project" value="InterPro"/>
</dbReference>
<dbReference type="GO" id="GO:0016020">
    <property type="term" value="C:membrane"/>
    <property type="evidence" value="ECO:0007669"/>
    <property type="project" value="InterPro"/>
</dbReference>
<evidence type="ECO:0000259" key="2">
    <source>
        <dbReference type="Pfam" id="PF04664"/>
    </source>
</evidence>
<evidence type="ECO:0000313" key="5">
    <source>
        <dbReference type="Proteomes" id="UP000094020"/>
    </source>
</evidence>
<dbReference type="InterPro" id="IPR006757">
    <property type="entry name" value="OGF_rcpt"/>
</dbReference>
<dbReference type="EMBL" id="CP144519">
    <property type="protein sequence ID" value="WWC66869.1"/>
    <property type="molecule type" value="Genomic_DNA"/>
</dbReference>
<reference evidence="3" key="3">
    <citation type="submission" date="2016-07" db="EMBL/GenBank/DDBJ databases">
        <title>Evolution of pathogenesis and genome organization in the Tremellales.</title>
        <authorList>
            <person name="Cuomo C."/>
            <person name="Litvintseva A."/>
            <person name="Heitman J."/>
            <person name="Chen Y."/>
            <person name="Sun S."/>
            <person name="Springer D."/>
            <person name="Dromer F."/>
            <person name="Young S."/>
            <person name="Zeng Q."/>
            <person name="Chapman S."/>
            <person name="Gujja S."/>
            <person name="Saif S."/>
            <person name="Birren B."/>
        </authorList>
    </citation>
    <scope>NUCLEOTIDE SEQUENCE</scope>
    <source>
        <strain evidence="3">CBS 10737</strain>
    </source>
</reference>
<accession>A0A1B9ID65</accession>
<evidence type="ECO:0000313" key="3">
    <source>
        <dbReference type="EMBL" id="OCF53250.1"/>
    </source>
</evidence>
<dbReference type="PANTHER" id="PTHR14015">
    <property type="entry name" value="OPIOID GROWTH FACTOR RECEPTOR OGFR ZETA-TYPE OPIOID RECEPTOR"/>
    <property type="match status" value="1"/>
</dbReference>
<dbReference type="AlphaFoldDB" id="A0A1B9ID65"/>
<dbReference type="Pfam" id="PF04664">
    <property type="entry name" value="OGFr_N"/>
    <property type="match status" value="1"/>
</dbReference>